<dbReference type="InterPro" id="IPR041049">
    <property type="entry name" value="DUF5615"/>
</dbReference>
<protein>
    <recommendedName>
        <fullName evidence="1">DUF5615 domain-containing protein</fullName>
    </recommendedName>
</protein>
<evidence type="ECO:0000313" key="2">
    <source>
        <dbReference type="EMBL" id="KKT60164.1"/>
    </source>
</evidence>
<dbReference type="AlphaFoldDB" id="A0A0G1LJY5"/>
<dbReference type="Proteomes" id="UP000034087">
    <property type="component" value="Unassembled WGS sequence"/>
</dbReference>
<evidence type="ECO:0000259" key="1">
    <source>
        <dbReference type="Pfam" id="PF18480"/>
    </source>
</evidence>
<dbReference type="EMBL" id="LCIR01000003">
    <property type="protein sequence ID" value="KKT60164.1"/>
    <property type="molecule type" value="Genomic_DNA"/>
</dbReference>
<proteinExistence type="predicted"/>
<organism evidence="2 3">
    <name type="scientific">Candidatus Giovannonibacteria bacterium GW2011_GWA1_44_25</name>
    <dbReference type="NCBI Taxonomy" id="1618645"/>
    <lineage>
        <taxon>Bacteria</taxon>
        <taxon>Candidatus Giovannoniibacteriota</taxon>
    </lineage>
</organism>
<accession>A0A0G1LJY5</accession>
<name>A0A0G1LJY5_9BACT</name>
<evidence type="ECO:0000313" key="3">
    <source>
        <dbReference type="Proteomes" id="UP000034087"/>
    </source>
</evidence>
<reference evidence="2 3" key="1">
    <citation type="journal article" date="2015" name="Nature">
        <title>rRNA introns, odd ribosomes, and small enigmatic genomes across a large radiation of phyla.</title>
        <authorList>
            <person name="Brown C.T."/>
            <person name="Hug L.A."/>
            <person name="Thomas B.C."/>
            <person name="Sharon I."/>
            <person name="Castelle C.J."/>
            <person name="Singh A."/>
            <person name="Wilkins M.J."/>
            <person name="Williams K.H."/>
            <person name="Banfield J.F."/>
        </authorList>
    </citation>
    <scope>NUCLEOTIDE SEQUENCE [LARGE SCALE GENOMIC DNA]</scope>
</reference>
<comment type="caution">
    <text evidence="2">The sequence shown here is derived from an EMBL/GenBank/DDBJ whole genome shotgun (WGS) entry which is preliminary data.</text>
</comment>
<feature type="domain" description="DUF5615" evidence="1">
    <location>
        <begin position="1"/>
        <end position="108"/>
    </location>
</feature>
<sequence length="121" mass="13809">MRVVVDEDLPRSLAPLFREKGYEVYDVRDVGLRGHSDEEIFKFAQSKNAVIFTADLGFADITKFPLSSHNGIVILRFPNELTVNAMLKMISPMIDEIATEDLRRSIVVFSPHRIRMRSGNE</sequence>
<gene>
    <name evidence="2" type="ORF">UW53_C0003G0075</name>
</gene>
<dbReference type="Pfam" id="PF18480">
    <property type="entry name" value="DUF5615"/>
    <property type="match status" value="1"/>
</dbReference>